<protein>
    <recommendedName>
        <fullName evidence="4">Twin-arginine translocation pathway signal</fullName>
    </recommendedName>
</protein>
<dbReference type="OrthoDB" id="6385145at2"/>
<keyword evidence="1" id="KW-0732">Signal</keyword>
<accession>A0A1E7ZBM9</accession>
<dbReference type="STRING" id="1656094.BFC18_10815"/>
<dbReference type="InterPro" id="IPR027056">
    <property type="entry name" value="Gluconate_2DH_su3"/>
</dbReference>
<evidence type="ECO:0000313" key="3">
    <source>
        <dbReference type="Proteomes" id="UP000175691"/>
    </source>
</evidence>
<dbReference type="AlphaFoldDB" id="A0A1E7ZBM9"/>
<feature type="signal peptide" evidence="1">
    <location>
        <begin position="1"/>
        <end position="25"/>
    </location>
</feature>
<proteinExistence type="predicted"/>
<name>A0A1E7ZBM9_9ALTE</name>
<evidence type="ECO:0008006" key="4">
    <source>
        <dbReference type="Google" id="ProtNLM"/>
    </source>
</evidence>
<sequence length="200" mass="21945">MERRALLKLIATATGAGLVCSPAMAVWEEQAPLTTVAQSGLSDATVALITELCETVLPRTDTPGAKDAGLPTFFIGMMREGYTAEQQKLMEAGFADVDARAKNQYGKLFVSLNNKQKTELASALDTEALAFNNGESTGWDGSDYEGLPHYFTLYKQLMIFGFFTSKVGGTQVLRHVDIPGDYRDIEYKKGDKAWMTVWPL</sequence>
<evidence type="ECO:0000256" key="1">
    <source>
        <dbReference type="SAM" id="SignalP"/>
    </source>
</evidence>
<organism evidence="2 3">
    <name type="scientific">Alteromonas confluentis</name>
    <dbReference type="NCBI Taxonomy" id="1656094"/>
    <lineage>
        <taxon>Bacteria</taxon>
        <taxon>Pseudomonadati</taxon>
        <taxon>Pseudomonadota</taxon>
        <taxon>Gammaproteobacteria</taxon>
        <taxon>Alteromonadales</taxon>
        <taxon>Alteromonadaceae</taxon>
        <taxon>Alteromonas/Salinimonas group</taxon>
        <taxon>Alteromonas</taxon>
    </lineage>
</organism>
<dbReference type="Pfam" id="PF13618">
    <property type="entry name" value="Gluconate_2-dh3"/>
    <property type="match status" value="1"/>
</dbReference>
<evidence type="ECO:0000313" key="2">
    <source>
        <dbReference type="EMBL" id="OFC70926.1"/>
    </source>
</evidence>
<comment type="caution">
    <text evidence="2">The sequence shown here is derived from an EMBL/GenBank/DDBJ whole genome shotgun (WGS) entry which is preliminary data.</text>
</comment>
<dbReference type="RefSeq" id="WP_070125319.1">
    <property type="nucleotide sequence ID" value="NZ_MDHN01000021.1"/>
</dbReference>
<dbReference type="Proteomes" id="UP000175691">
    <property type="component" value="Unassembled WGS sequence"/>
</dbReference>
<dbReference type="EMBL" id="MDHN01000021">
    <property type="protein sequence ID" value="OFC70926.1"/>
    <property type="molecule type" value="Genomic_DNA"/>
</dbReference>
<feature type="chain" id="PRO_5009209648" description="Twin-arginine translocation pathway signal" evidence="1">
    <location>
        <begin position="26"/>
        <end position="200"/>
    </location>
</feature>
<gene>
    <name evidence="2" type="ORF">BFC18_10815</name>
</gene>
<keyword evidence="3" id="KW-1185">Reference proteome</keyword>
<reference evidence="2 3" key="1">
    <citation type="submission" date="2016-08" db="EMBL/GenBank/DDBJ databases">
        <authorList>
            <person name="Seilhamer J.J."/>
        </authorList>
    </citation>
    <scope>NUCLEOTIDE SEQUENCE [LARGE SCALE GENOMIC DNA]</scope>
    <source>
        <strain evidence="2 3">KCTC 42603</strain>
    </source>
</reference>